<protein>
    <submittedName>
        <fullName evidence="1">Uncharacterized protein</fullName>
    </submittedName>
</protein>
<name>A0ABS1BUQ6_9NEIS</name>
<organism evidence="1 2">
    <name type="scientific">Kingella bonacorsii</name>
    <dbReference type="NCBI Taxonomy" id="2796361"/>
    <lineage>
        <taxon>Bacteria</taxon>
        <taxon>Pseudomonadati</taxon>
        <taxon>Pseudomonadota</taxon>
        <taxon>Betaproteobacteria</taxon>
        <taxon>Neisseriales</taxon>
        <taxon>Neisseriaceae</taxon>
        <taxon>Kingella</taxon>
    </lineage>
</organism>
<keyword evidence="2" id="KW-1185">Reference proteome</keyword>
<accession>A0ABS1BUQ6</accession>
<evidence type="ECO:0000313" key="1">
    <source>
        <dbReference type="EMBL" id="MBK0397005.1"/>
    </source>
</evidence>
<reference evidence="1 2" key="1">
    <citation type="journal article" date="2021" name="Pathogens">
        <title>Isolation and Characterization of Kingella bonacorsii sp. nov., A Novel Kingella Species Detected in a Stable Periodontitis Subject.</title>
        <authorList>
            <person name="Antezack A."/>
            <person name="Boxberger M."/>
            <person name="Rolland C."/>
            <person name="Monnet-Corti V."/>
            <person name="La Scola B."/>
        </authorList>
    </citation>
    <scope>NUCLEOTIDE SEQUENCE [LARGE SCALE GENOMIC DNA]</scope>
    <source>
        <strain evidence="1 2">Marseille-Q4569</strain>
    </source>
</reference>
<comment type="caution">
    <text evidence="1">The sequence shown here is derived from an EMBL/GenBank/DDBJ whole genome shotgun (WGS) entry which is preliminary data.</text>
</comment>
<evidence type="ECO:0000313" key="2">
    <source>
        <dbReference type="Proteomes" id="UP000614058"/>
    </source>
</evidence>
<proteinExistence type="predicted"/>
<gene>
    <name evidence="1" type="ORF">JDW22_10570</name>
</gene>
<dbReference type="RefSeq" id="WP_200523048.1">
    <property type="nucleotide sequence ID" value="NZ_JAEHNZ010000004.1"/>
</dbReference>
<dbReference type="EMBL" id="JAEHNZ010000004">
    <property type="protein sequence ID" value="MBK0397005.1"/>
    <property type="molecule type" value="Genomic_DNA"/>
</dbReference>
<sequence>MNLISLGSSCPHHPRCSVAYLVTKPVTKPILSVTKLGFSVMKPHYEIQKFVTKLVTKPLFFRPTLFKALRNRYETPQNPMFRNKRVEGVA</sequence>
<dbReference type="Proteomes" id="UP000614058">
    <property type="component" value="Unassembled WGS sequence"/>
</dbReference>